<dbReference type="Proteomes" id="UP001169027">
    <property type="component" value="Unassembled WGS sequence"/>
</dbReference>
<comment type="caution">
    <text evidence="3">The sequence shown here is derived from an EMBL/GenBank/DDBJ whole genome shotgun (WGS) entry which is preliminary data.</text>
</comment>
<keyword evidence="4" id="KW-1185">Reference proteome</keyword>
<dbReference type="Pfam" id="PF26505">
    <property type="entry name" value="DUF8168_N"/>
    <property type="match status" value="1"/>
</dbReference>
<dbReference type="EMBL" id="JAUKVY010000034">
    <property type="protein sequence ID" value="MDO1537022.1"/>
    <property type="molecule type" value="Genomic_DNA"/>
</dbReference>
<evidence type="ECO:0000259" key="2">
    <source>
        <dbReference type="Pfam" id="PF26505"/>
    </source>
</evidence>
<evidence type="ECO:0000313" key="4">
    <source>
        <dbReference type="Proteomes" id="UP001169027"/>
    </source>
</evidence>
<gene>
    <name evidence="3" type="ORF">Q2T77_32625</name>
</gene>
<dbReference type="InterPro" id="IPR059013">
    <property type="entry name" value="DUF8168_N"/>
</dbReference>
<name>A0ABT8SGA9_9BURK</name>
<dbReference type="Pfam" id="PF26504">
    <property type="entry name" value="DUF8168_C"/>
    <property type="match status" value="1"/>
</dbReference>
<dbReference type="RefSeq" id="WP_301815266.1">
    <property type="nucleotide sequence ID" value="NZ_JAUJZH010000034.1"/>
</dbReference>
<feature type="domain" description="DUF8168" evidence="2">
    <location>
        <begin position="4"/>
        <end position="102"/>
    </location>
</feature>
<protein>
    <recommendedName>
        <fullName evidence="5">DUF4145 domain-containing protein</fullName>
    </recommendedName>
</protein>
<proteinExistence type="predicted"/>
<dbReference type="InterPro" id="IPR059012">
    <property type="entry name" value="DUF8168_C"/>
</dbReference>
<organism evidence="3 4">
    <name type="scientific">Variovorax ginsengisoli</name>
    <dbReference type="NCBI Taxonomy" id="363844"/>
    <lineage>
        <taxon>Bacteria</taxon>
        <taxon>Pseudomonadati</taxon>
        <taxon>Pseudomonadota</taxon>
        <taxon>Betaproteobacteria</taxon>
        <taxon>Burkholderiales</taxon>
        <taxon>Comamonadaceae</taxon>
        <taxon>Variovorax</taxon>
    </lineage>
</organism>
<accession>A0ABT8SGA9</accession>
<sequence>MDPYIFYGVVLPERATLNLHFKTKTALSTRLNSMISSKVDILLNQIVVWVDVEEVWNVLHLKHAVAQQISNYLAMITFLTGYAYEFHLTRVLNRGLEVDQVFGIDMPAIAAIRQGIDIETEGVALRELTVGLEGVYIQRCLADLVQAIRHPGDAAFYCYRAIEALRIHCAVWHNLKGDKAVQWEHFKDFSGCNVDHLKEIKMGADGPRHGDVLSVAPLDQSDVLTKAWALVDGYFARIKPAVRAGAMQ</sequence>
<reference evidence="3" key="1">
    <citation type="submission" date="2023-06" db="EMBL/GenBank/DDBJ databases">
        <authorList>
            <person name="Jiang Y."/>
            <person name="Liu Q."/>
        </authorList>
    </citation>
    <scope>NUCLEOTIDE SEQUENCE</scope>
    <source>
        <strain evidence="3">CGMCC 1.12090</strain>
    </source>
</reference>
<evidence type="ECO:0000313" key="3">
    <source>
        <dbReference type="EMBL" id="MDO1537022.1"/>
    </source>
</evidence>
<evidence type="ECO:0000259" key="1">
    <source>
        <dbReference type="Pfam" id="PF26504"/>
    </source>
</evidence>
<evidence type="ECO:0008006" key="5">
    <source>
        <dbReference type="Google" id="ProtNLM"/>
    </source>
</evidence>
<feature type="domain" description="DUF8168" evidence="1">
    <location>
        <begin position="125"/>
        <end position="236"/>
    </location>
</feature>